<evidence type="ECO:0000313" key="14">
    <source>
        <dbReference type="Proteomes" id="UP001176806"/>
    </source>
</evidence>
<dbReference type="Pfam" id="PF13715">
    <property type="entry name" value="CarbopepD_reg_2"/>
    <property type="match status" value="1"/>
</dbReference>
<dbReference type="Gene3D" id="2.170.130.10">
    <property type="entry name" value="TonB-dependent receptor, plug domain"/>
    <property type="match status" value="1"/>
</dbReference>
<sequence>MKNTTKFSGIITLFLAFAVQLTFAQEKTISGIVSDDSGLPLPGATILIKGTATGITTDFDGKYSIKANLGATLVFSFIGYITYETKITNSNSIDVTLNEDVSTLEEVVIVAFGTTTKEAFTGSASVIKSESFETRPLTSPIAAIEGNATGVQFISASGQPGSSPSIVIRGVGTLSGSTDPLYIVDGVSFQGGLNTLNQDDIESLTVLKDAASTSLYGSRAANGVVIITTKKGKKENAIKVSASSQFGIITKAIDEYDAVGPGDYYELMWQAYKNSLGGDEAAAIEASSTIFNRLGRNPFNVANDQIVGIDGKLNPDAQIIAQDLDWYDALERTGTRQNHSINVSGGGDKHSAFFSVSNLDEKGYVIESSYKRTTARLNTVFNATGWLSMGGGAYFTSETTTGSPSRGSSAANVFAFAKNMGSIYSPYLLDPNTGAYLYDETGAIRWDRGESDATLGILSRPTDVGRNALEEAILNNELTKRNKYGFRYNTDFSIIEGLKVSFLYGQDIQDSVNQSYENALVGDGSPTARFQDARFKRTVENFNQLINYNTTFGKHNLDITLGHESFSRNFSENSAFKSTETIAGIYELDNFSEVLSADGSSTDYNLEGYLGRLNYDFDSRYYLSTSARRDGSSVFTNSKWGTFYSIGGSWRISQENFMDNVSFVNNLKLRASYGGVGNDQLENSDGSLNYYISQPLYAIYSNAGTPGLRWDTTGNSELQWETSESFDIALEYGLFNNRLTGAFEFYKKISSDLLYNVPIPGSEGQTVAPDNVGDLYNQGFEVGINALIIQSDNFSWNLGIQASTLKNEITYLPAPFIDGSKRWEAGRSRYDYYIYDYAGVDPSNGDALFYMYEEIDDEVGVAVLNANGTHATTNNFEEAGKGYVDATSIPDIIGAVSNAFKYKNLDLSFLFTYQIGGDILDYGYANMMHEGAYGESLHPDALNAWQNPGDITDVPRLENGESDLSPSLSSRWLTDASYIALKNTNISYSLDKDVSQKFGIDQLKLFLSGENLLLFTKRNGLNPQYNLSGTPSGNDYNPSRVISVGVNLSF</sequence>
<dbReference type="InterPro" id="IPR037066">
    <property type="entry name" value="Plug_dom_sf"/>
</dbReference>
<keyword evidence="4 8" id="KW-0812">Transmembrane</keyword>
<keyword evidence="3 8" id="KW-1134">Transmembrane beta strand</keyword>
<evidence type="ECO:0000256" key="4">
    <source>
        <dbReference type="ARBA" id="ARBA00022692"/>
    </source>
</evidence>
<dbReference type="NCBIfam" id="TIGR04057">
    <property type="entry name" value="SusC_RagA_signa"/>
    <property type="match status" value="1"/>
</dbReference>
<feature type="chain" id="PRO_5047492930" evidence="10">
    <location>
        <begin position="25"/>
        <end position="1050"/>
    </location>
</feature>
<evidence type="ECO:0000256" key="8">
    <source>
        <dbReference type="PROSITE-ProRule" id="PRU01360"/>
    </source>
</evidence>
<organism evidence="13 14">
    <name type="scientific">Flavivirga jejuensis</name>
    <dbReference type="NCBI Taxonomy" id="870487"/>
    <lineage>
        <taxon>Bacteria</taxon>
        <taxon>Pseudomonadati</taxon>
        <taxon>Bacteroidota</taxon>
        <taxon>Flavobacteriia</taxon>
        <taxon>Flavobacteriales</taxon>
        <taxon>Flavobacteriaceae</taxon>
        <taxon>Flavivirga</taxon>
    </lineage>
</organism>
<evidence type="ECO:0000256" key="7">
    <source>
        <dbReference type="ARBA" id="ARBA00023237"/>
    </source>
</evidence>
<proteinExistence type="inferred from homology"/>
<dbReference type="SUPFAM" id="SSF56935">
    <property type="entry name" value="Porins"/>
    <property type="match status" value="1"/>
</dbReference>
<dbReference type="InterPro" id="IPR036942">
    <property type="entry name" value="Beta-barrel_TonB_sf"/>
</dbReference>
<feature type="signal peptide" evidence="10">
    <location>
        <begin position="1"/>
        <end position="24"/>
    </location>
</feature>
<evidence type="ECO:0000256" key="6">
    <source>
        <dbReference type="ARBA" id="ARBA00023136"/>
    </source>
</evidence>
<dbReference type="InterPro" id="IPR023996">
    <property type="entry name" value="TonB-dep_OMP_SusC/RagA"/>
</dbReference>
<dbReference type="Gene3D" id="2.60.40.1120">
    <property type="entry name" value="Carboxypeptidase-like, regulatory domain"/>
    <property type="match status" value="1"/>
</dbReference>
<gene>
    <name evidence="13" type="ORF">Q4Q40_15075</name>
</gene>
<dbReference type="InterPro" id="IPR039426">
    <property type="entry name" value="TonB-dep_rcpt-like"/>
</dbReference>
<dbReference type="EMBL" id="JAUOEL010000005">
    <property type="protein sequence ID" value="MDO5975517.1"/>
    <property type="molecule type" value="Genomic_DNA"/>
</dbReference>
<feature type="domain" description="TonB-dependent receptor plug" evidence="12">
    <location>
        <begin position="118"/>
        <end position="224"/>
    </location>
</feature>
<evidence type="ECO:0000256" key="10">
    <source>
        <dbReference type="SAM" id="SignalP"/>
    </source>
</evidence>
<dbReference type="InterPro" id="IPR012910">
    <property type="entry name" value="Plug_dom"/>
</dbReference>
<comment type="similarity">
    <text evidence="8 9">Belongs to the TonB-dependent receptor family.</text>
</comment>
<keyword evidence="6 8" id="KW-0472">Membrane</keyword>
<dbReference type="PROSITE" id="PS52016">
    <property type="entry name" value="TONB_DEPENDENT_REC_3"/>
    <property type="match status" value="1"/>
</dbReference>
<evidence type="ECO:0000256" key="9">
    <source>
        <dbReference type="RuleBase" id="RU003357"/>
    </source>
</evidence>
<evidence type="ECO:0000256" key="3">
    <source>
        <dbReference type="ARBA" id="ARBA00022452"/>
    </source>
</evidence>
<dbReference type="NCBIfam" id="TIGR04056">
    <property type="entry name" value="OMP_RagA_SusC"/>
    <property type="match status" value="1"/>
</dbReference>
<feature type="domain" description="TonB-dependent receptor-like beta-barrel" evidence="11">
    <location>
        <begin position="438"/>
        <end position="817"/>
    </location>
</feature>
<keyword evidence="13" id="KW-0675">Receptor</keyword>
<dbReference type="Pfam" id="PF00593">
    <property type="entry name" value="TonB_dep_Rec_b-barrel"/>
    <property type="match status" value="1"/>
</dbReference>
<keyword evidence="14" id="KW-1185">Reference proteome</keyword>
<reference evidence="13" key="1">
    <citation type="submission" date="2023-07" db="EMBL/GenBank/DDBJ databases">
        <title>Two novel species in the genus Flavivirga.</title>
        <authorList>
            <person name="Kwon K."/>
        </authorList>
    </citation>
    <scope>NUCLEOTIDE SEQUENCE</scope>
    <source>
        <strain evidence="13">KACC 14158</strain>
    </source>
</reference>
<dbReference type="Gene3D" id="2.40.170.20">
    <property type="entry name" value="TonB-dependent receptor, beta-barrel domain"/>
    <property type="match status" value="1"/>
</dbReference>
<evidence type="ECO:0000256" key="1">
    <source>
        <dbReference type="ARBA" id="ARBA00004571"/>
    </source>
</evidence>
<keyword evidence="7 8" id="KW-0998">Cell outer membrane</keyword>
<protein>
    <submittedName>
        <fullName evidence="13">TonB-dependent receptor</fullName>
    </submittedName>
</protein>
<keyword evidence="5 9" id="KW-0798">TonB box</keyword>
<dbReference type="InterPro" id="IPR023997">
    <property type="entry name" value="TonB-dep_OMP_SusC/RagA_CS"/>
</dbReference>
<keyword evidence="2 8" id="KW-0813">Transport</keyword>
<dbReference type="Proteomes" id="UP001176806">
    <property type="component" value="Unassembled WGS sequence"/>
</dbReference>
<dbReference type="RefSeq" id="WP_303302727.1">
    <property type="nucleotide sequence ID" value="NZ_BAABDA010000050.1"/>
</dbReference>
<evidence type="ECO:0000313" key="13">
    <source>
        <dbReference type="EMBL" id="MDO5975517.1"/>
    </source>
</evidence>
<evidence type="ECO:0000259" key="12">
    <source>
        <dbReference type="Pfam" id="PF07715"/>
    </source>
</evidence>
<dbReference type="InterPro" id="IPR000531">
    <property type="entry name" value="Beta-barrel_TonB"/>
</dbReference>
<evidence type="ECO:0000256" key="2">
    <source>
        <dbReference type="ARBA" id="ARBA00022448"/>
    </source>
</evidence>
<accession>A0ABT8WQR9</accession>
<evidence type="ECO:0000256" key="5">
    <source>
        <dbReference type="ARBA" id="ARBA00023077"/>
    </source>
</evidence>
<comment type="caution">
    <text evidence="13">The sequence shown here is derived from an EMBL/GenBank/DDBJ whole genome shotgun (WGS) entry which is preliminary data.</text>
</comment>
<dbReference type="InterPro" id="IPR008969">
    <property type="entry name" value="CarboxyPept-like_regulatory"/>
</dbReference>
<dbReference type="Pfam" id="PF07715">
    <property type="entry name" value="Plug"/>
    <property type="match status" value="1"/>
</dbReference>
<name>A0ABT8WQR9_9FLAO</name>
<dbReference type="SUPFAM" id="SSF49464">
    <property type="entry name" value="Carboxypeptidase regulatory domain-like"/>
    <property type="match status" value="1"/>
</dbReference>
<keyword evidence="10" id="KW-0732">Signal</keyword>
<evidence type="ECO:0000259" key="11">
    <source>
        <dbReference type="Pfam" id="PF00593"/>
    </source>
</evidence>
<comment type="subcellular location">
    <subcellularLocation>
        <location evidence="1 8">Cell outer membrane</location>
        <topology evidence="1 8">Multi-pass membrane protein</topology>
    </subcellularLocation>
</comment>